<evidence type="ECO:0000313" key="2">
    <source>
        <dbReference type="EMBL" id="CAG7823421.1"/>
    </source>
</evidence>
<keyword evidence="1" id="KW-0812">Transmembrane</keyword>
<sequence length="387" mass="44939">MLVYLIKYTHFCHASQSLESINLEPFTRKLTDCILRIVQLAEPLNYSKIETPFILNNYNAAYYLPNNQNDARLSSNVSIFKVRNLYCKIHVIIADVDIPHDNTKDFRPKLSYLVGTIVRLTTDIRASDQVLIFRQNPGEDQYQKVFRNNVFETSPLYIPIFVLIPMSFGRDTYFSGFYVCWYDGDCHRYFTCFLNKCWETIQTVHSFGSQLRHYPLTFVNELTSTQFAAQRGSLIVTDFKTVRKMNGLKPGSPFQQVKPWRLFETTYKFLVDDLNFTKSFNLGINKRELIVLRISGSGTENEEIYIWHTEFRVSRTPSLKFIMSDGVKSVKLGFAVYTNPLDFATWMSFLVANIWCALILAMNALKFKNRKFLDEFTVATLALIGIL</sequence>
<comment type="caution">
    <text evidence="2">The sequence shown here is derived from an EMBL/GenBank/DDBJ whole genome shotgun (WGS) entry which is preliminary data.</text>
</comment>
<protein>
    <submittedName>
        <fullName evidence="2">Uncharacterized protein</fullName>
    </submittedName>
</protein>
<organism evidence="2 3">
    <name type="scientific">Allacma fusca</name>
    <dbReference type="NCBI Taxonomy" id="39272"/>
    <lineage>
        <taxon>Eukaryota</taxon>
        <taxon>Metazoa</taxon>
        <taxon>Ecdysozoa</taxon>
        <taxon>Arthropoda</taxon>
        <taxon>Hexapoda</taxon>
        <taxon>Collembola</taxon>
        <taxon>Symphypleona</taxon>
        <taxon>Sminthuridae</taxon>
        <taxon>Allacma</taxon>
    </lineage>
</organism>
<keyword evidence="3" id="KW-1185">Reference proteome</keyword>
<reference evidence="2" key="1">
    <citation type="submission" date="2021-06" db="EMBL/GenBank/DDBJ databases">
        <authorList>
            <person name="Hodson N. C."/>
            <person name="Mongue J. A."/>
            <person name="Jaron S. K."/>
        </authorList>
    </citation>
    <scope>NUCLEOTIDE SEQUENCE</scope>
</reference>
<proteinExistence type="predicted"/>
<feature type="transmembrane region" description="Helical" evidence="1">
    <location>
        <begin position="343"/>
        <end position="365"/>
    </location>
</feature>
<keyword evidence="1" id="KW-0472">Membrane</keyword>
<dbReference type="AlphaFoldDB" id="A0A8J2PQ95"/>
<accession>A0A8J2PQ95</accession>
<dbReference type="Proteomes" id="UP000708208">
    <property type="component" value="Unassembled WGS sequence"/>
</dbReference>
<dbReference type="EMBL" id="CAJVCH010529436">
    <property type="protein sequence ID" value="CAG7823421.1"/>
    <property type="molecule type" value="Genomic_DNA"/>
</dbReference>
<evidence type="ECO:0000256" key="1">
    <source>
        <dbReference type="SAM" id="Phobius"/>
    </source>
</evidence>
<evidence type="ECO:0000313" key="3">
    <source>
        <dbReference type="Proteomes" id="UP000708208"/>
    </source>
</evidence>
<gene>
    <name evidence="2" type="ORF">AFUS01_LOCUS33639</name>
</gene>
<keyword evidence="1" id="KW-1133">Transmembrane helix</keyword>
<name>A0A8J2PQ95_9HEXA</name>